<organism evidence="3">
    <name type="scientific">Rhizophora mucronata</name>
    <name type="common">Asiatic mangrove</name>
    <dbReference type="NCBI Taxonomy" id="61149"/>
    <lineage>
        <taxon>Eukaryota</taxon>
        <taxon>Viridiplantae</taxon>
        <taxon>Streptophyta</taxon>
        <taxon>Embryophyta</taxon>
        <taxon>Tracheophyta</taxon>
        <taxon>Spermatophyta</taxon>
        <taxon>Magnoliopsida</taxon>
        <taxon>eudicotyledons</taxon>
        <taxon>Gunneridae</taxon>
        <taxon>Pentapetalae</taxon>
        <taxon>rosids</taxon>
        <taxon>fabids</taxon>
        <taxon>Malpighiales</taxon>
        <taxon>Rhizophoraceae</taxon>
        <taxon>Rhizophora</taxon>
    </lineage>
</organism>
<dbReference type="Gene3D" id="3.40.50.300">
    <property type="entry name" value="P-loop containing nucleotide triphosphate hydrolases"/>
    <property type="match status" value="1"/>
</dbReference>
<dbReference type="PANTHER" id="PTHR36766">
    <property type="entry name" value="PLANT BROAD-SPECTRUM MILDEW RESISTANCE PROTEIN RPW8"/>
    <property type="match status" value="1"/>
</dbReference>
<dbReference type="SUPFAM" id="SSF52540">
    <property type="entry name" value="P-loop containing nucleoside triphosphate hydrolases"/>
    <property type="match status" value="1"/>
</dbReference>
<dbReference type="InterPro" id="IPR027417">
    <property type="entry name" value="P-loop_NTPase"/>
</dbReference>
<evidence type="ECO:0000313" key="3">
    <source>
        <dbReference type="EMBL" id="MBX18588.1"/>
    </source>
</evidence>
<keyword evidence="1" id="KW-0611">Plant defense</keyword>
<accession>A0A2P2LKT0</accession>
<dbReference type="InterPro" id="IPR002182">
    <property type="entry name" value="NB-ARC"/>
</dbReference>
<dbReference type="PANTHER" id="PTHR36766:SF63">
    <property type="entry name" value="NB-ARC DOMAIN-CONTAINING PROTEIN"/>
    <property type="match status" value="1"/>
</dbReference>
<dbReference type="GO" id="GO:0043531">
    <property type="term" value="F:ADP binding"/>
    <property type="evidence" value="ECO:0007669"/>
    <property type="project" value="InterPro"/>
</dbReference>
<dbReference type="EMBL" id="GGEC01038104">
    <property type="protein sequence ID" value="MBX18588.1"/>
    <property type="molecule type" value="Transcribed_RNA"/>
</dbReference>
<protein>
    <recommendedName>
        <fullName evidence="2">NB-ARC domain-containing protein</fullName>
    </recommendedName>
</protein>
<sequence>MIKDLLGATQVPIPNTLGSMNYRQFLGMLNDYLLEKRYVIVLDDVWSIELWSRIRGAFPNNRRGSRIILTTRNENVAASVGIGSHVHRLEPLGEKDAWTLFCRKAFWNDPNRCCPEQLQLLADAILKRCQGLPLAIVAIGGLMCSRSKTIEE</sequence>
<proteinExistence type="predicted"/>
<dbReference type="InterPro" id="IPR042197">
    <property type="entry name" value="Apaf_helical"/>
</dbReference>
<dbReference type="Pfam" id="PF00931">
    <property type="entry name" value="NB-ARC"/>
    <property type="match status" value="1"/>
</dbReference>
<dbReference type="AlphaFoldDB" id="A0A2P2LKT0"/>
<dbReference type="GO" id="GO:0006952">
    <property type="term" value="P:defense response"/>
    <property type="evidence" value="ECO:0007669"/>
    <property type="project" value="UniProtKB-KW"/>
</dbReference>
<feature type="domain" description="NB-ARC" evidence="2">
    <location>
        <begin position="20"/>
        <end position="108"/>
    </location>
</feature>
<dbReference type="PRINTS" id="PR00364">
    <property type="entry name" value="DISEASERSIST"/>
</dbReference>
<reference evidence="3" key="1">
    <citation type="submission" date="2018-02" db="EMBL/GenBank/DDBJ databases">
        <title>Rhizophora mucronata_Transcriptome.</title>
        <authorList>
            <person name="Meera S.P."/>
            <person name="Sreeshan A."/>
            <person name="Augustine A."/>
        </authorList>
    </citation>
    <scope>NUCLEOTIDE SEQUENCE</scope>
    <source>
        <tissue evidence="3">Leaf</tissue>
    </source>
</reference>
<evidence type="ECO:0000256" key="1">
    <source>
        <dbReference type="ARBA" id="ARBA00022821"/>
    </source>
</evidence>
<evidence type="ECO:0000259" key="2">
    <source>
        <dbReference type="Pfam" id="PF00931"/>
    </source>
</evidence>
<dbReference type="Gene3D" id="1.10.8.430">
    <property type="entry name" value="Helical domain of apoptotic protease-activating factors"/>
    <property type="match status" value="1"/>
</dbReference>
<name>A0A2P2LKT0_RHIMU</name>